<dbReference type="AlphaFoldDB" id="A0A0E9VZW5"/>
<reference evidence="1" key="1">
    <citation type="submission" date="2014-11" db="EMBL/GenBank/DDBJ databases">
        <authorList>
            <person name="Amaro Gonzalez C."/>
        </authorList>
    </citation>
    <scope>NUCLEOTIDE SEQUENCE</scope>
</reference>
<sequence>MSGELSKIKIWEPLMWLLESWLLI</sequence>
<reference evidence="1" key="2">
    <citation type="journal article" date="2015" name="Fish Shellfish Immunol.">
        <title>Early steps in the European eel (Anguilla anguilla)-Vibrio vulnificus interaction in the gills: Role of the RtxA13 toxin.</title>
        <authorList>
            <person name="Callol A."/>
            <person name="Pajuelo D."/>
            <person name="Ebbesson L."/>
            <person name="Teles M."/>
            <person name="MacKenzie S."/>
            <person name="Amaro C."/>
        </authorList>
    </citation>
    <scope>NUCLEOTIDE SEQUENCE</scope>
</reference>
<organism evidence="1">
    <name type="scientific">Anguilla anguilla</name>
    <name type="common">European freshwater eel</name>
    <name type="synonym">Muraena anguilla</name>
    <dbReference type="NCBI Taxonomy" id="7936"/>
    <lineage>
        <taxon>Eukaryota</taxon>
        <taxon>Metazoa</taxon>
        <taxon>Chordata</taxon>
        <taxon>Craniata</taxon>
        <taxon>Vertebrata</taxon>
        <taxon>Euteleostomi</taxon>
        <taxon>Actinopterygii</taxon>
        <taxon>Neopterygii</taxon>
        <taxon>Teleostei</taxon>
        <taxon>Anguilliformes</taxon>
        <taxon>Anguillidae</taxon>
        <taxon>Anguilla</taxon>
    </lineage>
</organism>
<accession>A0A0E9VZW5</accession>
<name>A0A0E9VZW5_ANGAN</name>
<proteinExistence type="predicted"/>
<evidence type="ECO:0000313" key="1">
    <source>
        <dbReference type="EMBL" id="JAH83652.1"/>
    </source>
</evidence>
<protein>
    <submittedName>
        <fullName evidence="1">Uncharacterized protein</fullName>
    </submittedName>
</protein>
<dbReference type="EMBL" id="GBXM01024925">
    <property type="protein sequence ID" value="JAH83652.1"/>
    <property type="molecule type" value="Transcribed_RNA"/>
</dbReference>